<organism evidence="1">
    <name type="scientific">Arundo donax</name>
    <name type="common">Giant reed</name>
    <name type="synonym">Donax arundinaceus</name>
    <dbReference type="NCBI Taxonomy" id="35708"/>
    <lineage>
        <taxon>Eukaryota</taxon>
        <taxon>Viridiplantae</taxon>
        <taxon>Streptophyta</taxon>
        <taxon>Embryophyta</taxon>
        <taxon>Tracheophyta</taxon>
        <taxon>Spermatophyta</taxon>
        <taxon>Magnoliopsida</taxon>
        <taxon>Liliopsida</taxon>
        <taxon>Poales</taxon>
        <taxon>Poaceae</taxon>
        <taxon>PACMAD clade</taxon>
        <taxon>Arundinoideae</taxon>
        <taxon>Arundineae</taxon>
        <taxon>Arundo</taxon>
    </lineage>
</organism>
<reference evidence="1" key="2">
    <citation type="journal article" date="2015" name="Data Brief">
        <title>Shoot transcriptome of the giant reed, Arundo donax.</title>
        <authorList>
            <person name="Barrero R.A."/>
            <person name="Guerrero F.D."/>
            <person name="Moolhuijzen P."/>
            <person name="Goolsby J.A."/>
            <person name="Tidwell J."/>
            <person name="Bellgard S.E."/>
            <person name="Bellgard M.I."/>
        </authorList>
    </citation>
    <scope>NUCLEOTIDE SEQUENCE</scope>
    <source>
        <tissue evidence="1">Shoot tissue taken approximately 20 cm above the soil surface</tissue>
    </source>
</reference>
<dbReference type="AlphaFoldDB" id="A0A0A9CKU4"/>
<dbReference type="EMBL" id="GBRH01223875">
    <property type="protein sequence ID" value="JAD74020.1"/>
    <property type="molecule type" value="Transcribed_RNA"/>
</dbReference>
<reference evidence="1" key="1">
    <citation type="submission" date="2014-09" db="EMBL/GenBank/DDBJ databases">
        <authorList>
            <person name="Magalhaes I.L.F."/>
            <person name="Oliveira U."/>
            <person name="Santos F.R."/>
            <person name="Vidigal T.H.D.A."/>
            <person name="Brescovit A.D."/>
            <person name="Santos A.J."/>
        </authorList>
    </citation>
    <scope>NUCLEOTIDE SEQUENCE</scope>
    <source>
        <tissue evidence="1">Shoot tissue taken approximately 20 cm above the soil surface</tissue>
    </source>
</reference>
<proteinExistence type="predicted"/>
<name>A0A0A9CKU4_ARUDO</name>
<evidence type="ECO:0000313" key="1">
    <source>
        <dbReference type="EMBL" id="JAD74020.1"/>
    </source>
</evidence>
<protein>
    <submittedName>
        <fullName evidence="1">Uncharacterized protein</fullName>
    </submittedName>
</protein>
<sequence>MFDAHWTTGVCCIRQFIHSILGYHQSQECWYVFLNKYIATLCTL</sequence>
<accession>A0A0A9CKU4</accession>